<dbReference type="AlphaFoldDB" id="W1NN70"/>
<sequence>MVGMVVMVGVMGRMVGQQAIVLLVVMGLVFREEVHVVMLKAMESLKPMGLPVLRLGMVVMLRKQGRPSNSEWRRLSTFQPSSPS</sequence>
<accession>W1NN70</accession>
<protein>
    <submittedName>
        <fullName evidence="1">Uncharacterized protein</fullName>
    </submittedName>
</protein>
<keyword evidence="2" id="KW-1185">Reference proteome</keyword>
<name>W1NN70_AMBTC</name>
<evidence type="ECO:0000313" key="2">
    <source>
        <dbReference type="Proteomes" id="UP000017836"/>
    </source>
</evidence>
<dbReference type="EMBL" id="KI396610">
    <property type="protein sequence ID" value="ERM97033.1"/>
    <property type="molecule type" value="Genomic_DNA"/>
</dbReference>
<proteinExistence type="predicted"/>
<reference evidence="2" key="1">
    <citation type="journal article" date="2013" name="Science">
        <title>The Amborella genome and the evolution of flowering plants.</title>
        <authorList>
            <consortium name="Amborella Genome Project"/>
        </authorList>
    </citation>
    <scope>NUCLEOTIDE SEQUENCE [LARGE SCALE GENOMIC DNA]</scope>
</reference>
<organism evidence="1 2">
    <name type="scientific">Amborella trichopoda</name>
    <dbReference type="NCBI Taxonomy" id="13333"/>
    <lineage>
        <taxon>Eukaryota</taxon>
        <taxon>Viridiplantae</taxon>
        <taxon>Streptophyta</taxon>
        <taxon>Embryophyta</taxon>
        <taxon>Tracheophyta</taxon>
        <taxon>Spermatophyta</taxon>
        <taxon>Magnoliopsida</taxon>
        <taxon>Amborellales</taxon>
        <taxon>Amborellaceae</taxon>
        <taxon>Amborella</taxon>
    </lineage>
</organism>
<evidence type="ECO:0000313" key="1">
    <source>
        <dbReference type="EMBL" id="ERM97033.1"/>
    </source>
</evidence>
<gene>
    <name evidence="1" type="ORF">AMTR_s00122p00042350</name>
</gene>
<dbReference type="Proteomes" id="UP000017836">
    <property type="component" value="Unassembled WGS sequence"/>
</dbReference>
<dbReference type="Gramene" id="ERM97033">
    <property type="protein sequence ID" value="ERM97033"/>
    <property type="gene ID" value="AMTR_s00122p00042350"/>
</dbReference>
<dbReference type="HOGENOM" id="CLU_2530525_0_0_1"/>